<organism evidence="1 2">
    <name type="scientific">Sorghum bicolor</name>
    <name type="common">Sorghum</name>
    <name type="synonym">Sorghum vulgare</name>
    <dbReference type="NCBI Taxonomy" id="4558"/>
    <lineage>
        <taxon>Eukaryota</taxon>
        <taxon>Viridiplantae</taxon>
        <taxon>Streptophyta</taxon>
        <taxon>Embryophyta</taxon>
        <taxon>Tracheophyta</taxon>
        <taxon>Spermatophyta</taxon>
        <taxon>Magnoliopsida</taxon>
        <taxon>Liliopsida</taxon>
        <taxon>Poales</taxon>
        <taxon>Poaceae</taxon>
        <taxon>PACMAD clade</taxon>
        <taxon>Panicoideae</taxon>
        <taxon>Andropogonodae</taxon>
        <taxon>Andropogoneae</taxon>
        <taxon>Sorghinae</taxon>
        <taxon>Sorghum</taxon>
    </lineage>
</organism>
<accession>A0A921QIA4</accession>
<reference evidence="1" key="2">
    <citation type="submission" date="2020-10" db="EMBL/GenBank/DDBJ databases">
        <authorList>
            <person name="Cooper E.A."/>
            <person name="Brenton Z.W."/>
            <person name="Flinn B.S."/>
            <person name="Jenkins J."/>
            <person name="Shu S."/>
            <person name="Flowers D."/>
            <person name="Luo F."/>
            <person name="Wang Y."/>
            <person name="Xia P."/>
            <person name="Barry K."/>
            <person name="Daum C."/>
            <person name="Lipzen A."/>
            <person name="Yoshinaga Y."/>
            <person name="Schmutz J."/>
            <person name="Saski C."/>
            <person name="Vermerris W."/>
            <person name="Kresovich S."/>
        </authorList>
    </citation>
    <scope>NUCLEOTIDE SEQUENCE</scope>
</reference>
<comment type="caution">
    <text evidence="1">The sequence shown here is derived from an EMBL/GenBank/DDBJ whole genome shotgun (WGS) entry which is preliminary data.</text>
</comment>
<sequence length="76" mass="8708">MNSSTTCYDVSPLALLRFMWEQQSQWTSSNLDAFFASTMKPNFFNLPMSRLEGFSGQVMLPWIFAQGETVLSLLNF</sequence>
<evidence type="ECO:0000313" key="1">
    <source>
        <dbReference type="EMBL" id="KAG0522453.1"/>
    </source>
</evidence>
<dbReference type="Proteomes" id="UP000807115">
    <property type="component" value="Chromosome 7"/>
</dbReference>
<proteinExistence type="predicted"/>
<protein>
    <submittedName>
        <fullName evidence="1">Uncharacterized protein</fullName>
    </submittedName>
</protein>
<gene>
    <name evidence="1" type="ORF">BDA96_07G038500</name>
</gene>
<dbReference type="AlphaFoldDB" id="A0A921QIA4"/>
<evidence type="ECO:0000313" key="2">
    <source>
        <dbReference type="Proteomes" id="UP000807115"/>
    </source>
</evidence>
<dbReference type="EMBL" id="CM027686">
    <property type="protein sequence ID" value="KAG0522453.1"/>
    <property type="molecule type" value="Genomic_DNA"/>
</dbReference>
<name>A0A921QIA4_SORBI</name>
<reference evidence="1" key="1">
    <citation type="journal article" date="2019" name="BMC Genomics">
        <title>A new reference genome for Sorghum bicolor reveals high levels of sequence similarity between sweet and grain genotypes: implications for the genetics of sugar metabolism.</title>
        <authorList>
            <person name="Cooper E.A."/>
            <person name="Brenton Z.W."/>
            <person name="Flinn B.S."/>
            <person name="Jenkins J."/>
            <person name="Shu S."/>
            <person name="Flowers D."/>
            <person name="Luo F."/>
            <person name="Wang Y."/>
            <person name="Xia P."/>
            <person name="Barry K."/>
            <person name="Daum C."/>
            <person name="Lipzen A."/>
            <person name="Yoshinaga Y."/>
            <person name="Schmutz J."/>
            <person name="Saski C."/>
            <person name="Vermerris W."/>
            <person name="Kresovich S."/>
        </authorList>
    </citation>
    <scope>NUCLEOTIDE SEQUENCE</scope>
</reference>